<evidence type="ECO:0000313" key="2">
    <source>
        <dbReference type="EMBL" id="SBV97561.1"/>
    </source>
</evidence>
<name>A0A212JDP1_9BACT</name>
<organism evidence="2">
    <name type="scientific">uncultured Dysgonomonas sp</name>
    <dbReference type="NCBI Taxonomy" id="206096"/>
    <lineage>
        <taxon>Bacteria</taxon>
        <taxon>Pseudomonadati</taxon>
        <taxon>Bacteroidota</taxon>
        <taxon>Bacteroidia</taxon>
        <taxon>Bacteroidales</taxon>
        <taxon>Dysgonomonadaceae</taxon>
        <taxon>Dysgonomonas</taxon>
        <taxon>environmental samples</taxon>
    </lineage>
</organism>
<dbReference type="AlphaFoldDB" id="A0A212JDP1"/>
<sequence length="44" mass="5090">MTTNGHRSEAYVKVTVFDVILLCYFLFCIPNTIVIYDSLSLYII</sequence>
<reference evidence="2" key="1">
    <citation type="submission" date="2016-04" db="EMBL/GenBank/DDBJ databases">
        <authorList>
            <person name="Evans L.H."/>
            <person name="Alamgir A."/>
            <person name="Owens N."/>
            <person name="Weber N.D."/>
            <person name="Virtaneva K."/>
            <person name="Barbian K."/>
            <person name="Babar A."/>
            <person name="Rosenke K."/>
        </authorList>
    </citation>
    <scope>NUCLEOTIDE SEQUENCE</scope>
    <source>
        <strain evidence="2">86-2</strain>
    </source>
</reference>
<accession>A0A212JDP1</accession>
<keyword evidence="1" id="KW-1133">Transmembrane helix</keyword>
<proteinExistence type="predicted"/>
<gene>
    <name evidence="2" type="ORF">KL86DYS2_11294</name>
</gene>
<keyword evidence="1" id="KW-0472">Membrane</keyword>
<feature type="transmembrane region" description="Helical" evidence="1">
    <location>
        <begin position="12"/>
        <end position="36"/>
    </location>
</feature>
<evidence type="ECO:0000256" key="1">
    <source>
        <dbReference type="SAM" id="Phobius"/>
    </source>
</evidence>
<keyword evidence="1" id="KW-0812">Transmembrane</keyword>
<dbReference type="EMBL" id="FLUL01000001">
    <property type="protein sequence ID" value="SBV97561.1"/>
    <property type="molecule type" value="Genomic_DNA"/>
</dbReference>
<protein>
    <submittedName>
        <fullName evidence="2">Uncharacterized protein</fullName>
    </submittedName>
</protein>